<gene>
    <name evidence="1" type="ORF">CDAR_231821</name>
</gene>
<reference evidence="1 2" key="1">
    <citation type="submission" date="2021-06" db="EMBL/GenBank/DDBJ databases">
        <title>Caerostris darwini draft genome.</title>
        <authorList>
            <person name="Kono N."/>
            <person name="Arakawa K."/>
        </authorList>
    </citation>
    <scope>NUCLEOTIDE SEQUENCE [LARGE SCALE GENOMIC DNA]</scope>
</reference>
<dbReference type="EMBL" id="BPLQ01010360">
    <property type="protein sequence ID" value="GIY50185.1"/>
    <property type="molecule type" value="Genomic_DNA"/>
</dbReference>
<sequence length="102" mass="11876">MEVELLRPSWVTITKNAFPRPPFTCRLRKCNMKLWLSFCPPFPHTHVNIFRRRSGADQLFTLLLLFYGQMPLEYNGDGQLPQIAEFLGQLRWNHTKGKGGLS</sequence>
<dbReference type="AlphaFoldDB" id="A0AAV4TV99"/>
<evidence type="ECO:0000313" key="1">
    <source>
        <dbReference type="EMBL" id="GIY50185.1"/>
    </source>
</evidence>
<dbReference type="Proteomes" id="UP001054837">
    <property type="component" value="Unassembled WGS sequence"/>
</dbReference>
<accession>A0AAV4TV99</accession>
<keyword evidence="2" id="KW-1185">Reference proteome</keyword>
<evidence type="ECO:0000313" key="2">
    <source>
        <dbReference type="Proteomes" id="UP001054837"/>
    </source>
</evidence>
<protein>
    <submittedName>
        <fullName evidence="1">Uncharacterized protein</fullName>
    </submittedName>
</protein>
<organism evidence="1 2">
    <name type="scientific">Caerostris darwini</name>
    <dbReference type="NCBI Taxonomy" id="1538125"/>
    <lineage>
        <taxon>Eukaryota</taxon>
        <taxon>Metazoa</taxon>
        <taxon>Ecdysozoa</taxon>
        <taxon>Arthropoda</taxon>
        <taxon>Chelicerata</taxon>
        <taxon>Arachnida</taxon>
        <taxon>Araneae</taxon>
        <taxon>Araneomorphae</taxon>
        <taxon>Entelegynae</taxon>
        <taxon>Araneoidea</taxon>
        <taxon>Araneidae</taxon>
        <taxon>Caerostris</taxon>
    </lineage>
</organism>
<comment type="caution">
    <text evidence="1">The sequence shown here is derived from an EMBL/GenBank/DDBJ whole genome shotgun (WGS) entry which is preliminary data.</text>
</comment>
<name>A0AAV4TV99_9ARAC</name>
<proteinExistence type="predicted"/>